<dbReference type="PANTHER" id="PTHR10937:SF0">
    <property type="entry name" value="GLUTAMINE--FRUCTOSE-6-PHOSPHATE TRANSAMINASE (ISOMERIZING)"/>
    <property type="match status" value="1"/>
</dbReference>
<comment type="function">
    <text evidence="8">Catalyzes the first step in hexosamine metabolism, converting fructose-6P into glucosamine-6P using glutamine as a nitrogen source.</text>
</comment>
<reference evidence="11 12" key="1">
    <citation type="journal article" date="2019" name="Int. J. Syst. Evol. Microbiol.">
        <title>The Global Catalogue of Microorganisms (GCM) 10K type strain sequencing project: providing services to taxonomists for standard genome sequencing and annotation.</title>
        <authorList>
            <consortium name="The Broad Institute Genomics Platform"/>
            <consortium name="The Broad Institute Genome Sequencing Center for Infectious Disease"/>
            <person name="Wu L."/>
            <person name="Ma J."/>
        </authorList>
    </citation>
    <scope>NUCLEOTIDE SEQUENCE [LARGE SCALE GENOMIC DNA]</scope>
    <source>
        <strain evidence="11 12">JCM 13004</strain>
    </source>
</reference>
<keyword evidence="5 8" id="KW-0808">Transferase</keyword>
<dbReference type="CDD" id="cd00714">
    <property type="entry name" value="GFAT"/>
    <property type="match status" value="1"/>
</dbReference>
<dbReference type="InterPro" id="IPR029055">
    <property type="entry name" value="Ntn_hydrolases_N"/>
</dbReference>
<accession>A0ABN1WA77</accession>
<evidence type="ECO:0000313" key="12">
    <source>
        <dbReference type="Proteomes" id="UP001500037"/>
    </source>
</evidence>
<dbReference type="InterPro" id="IPR005855">
    <property type="entry name" value="GFAT"/>
</dbReference>
<evidence type="ECO:0000259" key="9">
    <source>
        <dbReference type="PROSITE" id="PS51278"/>
    </source>
</evidence>
<dbReference type="EMBL" id="BAAALF010000047">
    <property type="protein sequence ID" value="GAA1238881.1"/>
    <property type="molecule type" value="Genomic_DNA"/>
</dbReference>
<feature type="active site" description="Nucleophile; for GATase activity" evidence="8">
    <location>
        <position position="6"/>
    </location>
</feature>
<dbReference type="InterPro" id="IPR035490">
    <property type="entry name" value="GlmS/FrlB_SIS"/>
</dbReference>
<feature type="domain" description="SIS" evidence="10">
    <location>
        <begin position="294"/>
        <end position="434"/>
    </location>
</feature>
<dbReference type="PROSITE" id="PS51278">
    <property type="entry name" value="GATASE_TYPE_2"/>
    <property type="match status" value="1"/>
</dbReference>
<dbReference type="SUPFAM" id="SSF53697">
    <property type="entry name" value="SIS domain"/>
    <property type="match status" value="1"/>
</dbReference>
<evidence type="ECO:0000259" key="10">
    <source>
        <dbReference type="PROSITE" id="PS51464"/>
    </source>
</evidence>
<evidence type="ECO:0000256" key="1">
    <source>
        <dbReference type="ARBA" id="ARBA00001031"/>
    </source>
</evidence>
<evidence type="ECO:0000256" key="6">
    <source>
        <dbReference type="ARBA" id="ARBA00022737"/>
    </source>
</evidence>
<comment type="caution">
    <text evidence="11">The sequence shown here is derived from an EMBL/GenBank/DDBJ whole genome shotgun (WGS) entry which is preliminary data.</text>
</comment>
<dbReference type="CDD" id="cd05008">
    <property type="entry name" value="SIS_GlmS_GlmD_1"/>
    <property type="match status" value="1"/>
</dbReference>
<dbReference type="SUPFAM" id="SSF56235">
    <property type="entry name" value="N-terminal nucleophile aminohydrolases (Ntn hydrolases)"/>
    <property type="match status" value="1"/>
</dbReference>
<dbReference type="HAMAP" id="MF_00164">
    <property type="entry name" value="GlmS"/>
    <property type="match status" value="1"/>
</dbReference>
<organism evidence="11 12">
    <name type="scientific">Kitasatospora nipponensis</name>
    <dbReference type="NCBI Taxonomy" id="258049"/>
    <lineage>
        <taxon>Bacteria</taxon>
        <taxon>Bacillati</taxon>
        <taxon>Actinomycetota</taxon>
        <taxon>Actinomycetes</taxon>
        <taxon>Kitasatosporales</taxon>
        <taxon>Streptomycetaceae</taxon>
        <taxon>Kitasatospora</taxon>
    </lineage>
</organism>
<keyword evidence="8" id="KW-0963">Cytoplasm</keyword>
<evidence type="ECO:0000256" key="4">
    <source>
        <dbReference type="ARBA" id="ARBA00022576"/>
    </source>
</evidence>
<evidence type="ECO:0000256" key="5">
    <source>
        <dbReference type="ARBA" id="ARBA00022679"/>
    </source>
</evidence>
<feature type="domain" description="SIS" evidence="10">
    <location>
        <begin position="467"/>
        <end position="612"/>
    </location>
</feature>
<dbReference type="Pfam" id="PF13522">
    <property type="entry name" value="GATase_6"/>
    <property type="match status" value="1"/>
</dbReference>
<dbReference type="InterPro" id="IPR001347">
    <property type="entry name" value="SIS_dom"/>
</dbReference>
<dbReference type="NCBIfam" id="TIGR01135">
    <property type="entry name" value="glmS"/>
    <property type="match status" value="1"/>
</dbReference>
<keyword evidence="6" id="KW-0677">Repeat</keyword>
<keyword evidence="7" id="KW-0315">Glutamine amidotransferase</keyword>
<feature type="active site" description="For Fru-6P isomerization activity" evidence="8">
    <location>
        <position position="617"/>
    </location>
</feature>
<feature type="initiator methionine" description="Removed" evidence="8">
    <location>
        <position position="5"/>
    </location>
</feature>
<dbReference type="InterPro" id="IPR046348">
    <property type="entry name" value="SIS_dom_sf"/>
</dbReference>
<evidence type="ECO:0000256" key="3">
    <source>
        <dbReference type="ARBA" id="ARBA00016090"/>
    </source>
</evidence>
<name>A0ABN1WA77_9ACTN</name>
<comment type="subcellular location">
    <subcellularLocation>
        <location evidence="8">Cytoplasm</location>
    </subcellularLocation>
</comment>
<sequence>MLTHMCGIVGYVGSQPALDVVIAGLQRLEYRGYDSAGVAIQTADSSGQWSLATDKRAGKLANLQKSLAEAPLPGGTSGIGHTRWATHGGPTDANAHPHLDDHRQVAVVHNGIIENFAQLREELAGRGHTLRSETDTEVVAHLLAEAFDGDLAEAMRAVCRQLDGAFTLVAVHAQAPGVVVGARRNSPLVVGRGEGENFLASDVAAFIAHTREAIELGQDQVVELRADAVTVTDFHGAPAEVREYHVDWDASAAEKGGYDYFMLKEIAEQPKAVADTLLGRIGTDGRLTLDELRIPDSVLREADKVVIVACGTAFHAGMIAKYAIEHWTRIPCEVEVASEFRYRDPILDGRTLVIAISQSGETMDTLMALRHAREQGAKVLAICNTNGSTIPRESDAVLYTHAGPEVAVASTKAFLTQLVACYLVALYLGQVRGTKWGDEISAVIRELGDAPRQVEQVLQTMEPVRELARSLADARSVLFLGRHVGFPVAMEGALKLKELAYMHAEGFAAGELKHGPIALIEPGLPVVVVVPSPRGRSILHDKIVSNIQEIRARGARTIVIAEEGDEAVAPYADHLIRIPVTPVLLQPLVSVVPLQVFACELATAKGHEVDQPRNLAKSVTVE</sequence>
<dbReference type="Pfam" id="PF01380">
    <property type="entry name" value="SIS"/>
    <property type="match status" value="2"/>
</dbReference>
<dbReference type="Gene3D" id="3.40.50.10490">
    <property type="entry name" value="Glucose-6-phosphate isomerase like protein, domain 1"/>
    <property type="match status" value="2"/>
</dbReference>
<dbReference type="Gene3D" id="3.60.20.10">
    <property type="entry name" value="Glutamine Phosphoribosylpyrophosphate, subunit 1, domain 1"/>
    <property type="match status" value="1"/>
</dbReference>
<evidence type="ECO:0000256" key="8">
    <source>
        <dbReference type="HAMAP-Rule" id="MF_00164"/>
    </source>
</evidence>
<dbReference type="CDD" id="cd05009">
    <property type="entry name" value="SIS_GlmS_GlmD_2"/>
    <property type="match status" value="1"/>
</dbReference>
<dbReference type="InterPro" id="IPR017932">
    <property type="entry name" value="GATase_2_dom"/>
</dbReference>
<comment type="subunit">
    <text evidence="8">Homodimer.</text>
</comment>
<protein>
    <recommendedName>
        <fullName evidence="3 8">Glutamine--fructose-6-phosphate aminotransferase [isomerizing]</fullName>
        <ecNumber evidence="2 8">2.6.1.16</ecNumber>
    </recommendedName>
    <alternativeName>
        <fullName evidence="8">D-fructose-6-phosphate amidotransferase</fullName>
    </alternativeName>
    <alternativeName>
        <fullName evidence="8">GFAT</fullName>
    </alternativeName>
    <alternativeName>
        <fullName evidence="8">Glucosamine-6-phosphate synthase</fullName>
    </alternativeName>
    <alternativeName>
        <fullName evidence="8">Hexosephosphate aminotransferase</fullName>
    </alternativeName>
    <alternativeName>
        <fullName evidence="8">L-glutamine--D-fructose-6-phosphate amidotransferase</fullName>
    </alternativeName>
</protein>
<dbReference type="InterPro" id="IPR035466">
    <property type="entry name" value="GlmS/AgaS_SIS"/>
</dbReference>
<dbReference type="EC" id="2.6.1.16" evidence="2 8"/>
<feature type="domain" description="Glutamine amidotransferase type-2" evidence="9">
    <location>
        <begin position="6"/>
        <end position="227"/>
    </location>
</feature>
<dbReference type="PROSITE" id="PS51464">
    <property type="entry name" value="SIS"/>
    <property type="match status" value="2"/>
</dbReference>
<evidence type="ECO:0000256" key="2">
    <source>
        <dbReference type="ARBA" id="ARBA00012916"/>
    </source>
</evidence>
<keyword evidence="12" id="KW-1185">Reference proteome</keyword>
<evidence type="ECO:0000313" key="11">
    <source>
        <dbReference type="EMBL" id="GAA1238881.1"/>
    </source>
</evidence>
<evidence type="ECO:0000256" key="7">
    <source>
        <dbReference type="ARBA" id="ARBA00022962"/>
    </source>
</evidence>
<dbReference type="NCBIfam" id="NF001484">
    <property type="entry name" value="PRK00331.1"/>
    <property type="match status" value="1"/>
</dbReference>
<dbReference type="InterPro" id="IPR047084">
    <property type="entry name" value="GFAT_N"/>
</dbReference>
<gene>
    <name evidence="11" type="primary">glmS_2</name>
    <name evidence="8" type="synonym">glmS</name>
    <name evidence="11" type="ORF">GCM10009665_31570</name>
</gene>
<dbReference type="Proteomes" id="UP001500037">
    <property type="component" value="Unassembled WGS sequence"/>
</dbReference>
<proteinExistence type="inferred from homology"/>
<keyword evidence="4 8" id="KW-0032">Aminotransferase</keyword>
<dbReference type="PANTHER" id="PTHR10937">
    <property type="entry name" value="GLUCOSAMINE--FRUCTOSE-6-PHOSPHATE AMINOTRANSFERASE, ISOMERIZING"/>
    <property type="match status" value="1"/>
</dbReference>
<comment type="catalytic activity">
    <reaction evidence="1 8">
        <text>D-fructose 6-phosphate + L-glutamine = D-glucosamine 6-phosphate + L-glutamate</text>
        <dbReference type="Rhea" id="RHEA:13237"/>
        <dbReference type="ChEBI" id="CHEBI:29985"/>
        <dbReference type="ChEBI" id="CHEBI:58359"/>
        <dbReference type="ChEBI" id="CHEBI:58725"/>
        <dbReference type="ChEBI" id="CHEBI:61527"/>
        <dbReference type="EC" id="2.6.1.16"/>
    </reaction>
</comment>